<feature type="compositionally biased region" description="Low complexity" evidence="1">
    <location>
        <begin position="496"/>
        <end position="505"/>
    </location>
</feature>
<sequence>MILTKHLTSFIVLPLFILSASTAPSHDPPILNPIIPPEVDPKDCSVFTLDKQVTLAWTGTPDLEPGSKGMRKPGKIIFITSVDSCGEDYANDLVLAQSIAFNHGTKTSTAKGSTTDYDDVYKRFKLDFGKIGTLNVRRAINKRATYEWHQYLNDEGILGTDEDAPWENAAKLIEWVPEGGEEDDSYAKGEVADPNGHHKRWDNATLAERDLSYGLILYCVECGFGGKASLTGTIEASIFSGIEVAQIQFNARFKAGLNLGLKAFVKYEKEWTYPVAEFSPWSFGIPLLCTVGPYIGLDVQVEMAIEATGTLLIGASVEWQNIDILVDLLDSDNSHSNGLTPMEASLGIPASVGVKLNVLGGLWSAKGGVVDTPSVVLEGSFEVSATVPEDGEIVTDVDGDCYGIAWNIHFENSADAFVTIGGDTTKFPLIDPMESDPIAEGCIRYVNDGTGDDGSDDEGGMSGTGMDCGGSGLFAYCVGPQPAPVFDPTSKKKSGTKSTSNGKKAGSNKKPKTSTTSKKPTSIKTNKPTRTSVVTTATTKNTKATQAVNKKASLAKTSTTSKKASLACTPSAIANTKAPPRSVCKRNVTKARVPSRSIIGTASFVKSDKVMD</sequence>
<name>A0A9P9HJN7_FUSRE</name>
<evidence type="ECO:0000256" key="2">
    <source>
        <dbReference type="SAM" id="SignalP"/>
    </source>
</evidence>
<keyword evidence="2" id="KW-0732">Signal</keyword>
<feature type="signal peptide" evidence="2">
    <location>
        <begin position="1"/>
        <end position="22"/>
    </location>
</feature>
<feature type="region of interest" description="Disordered" evidence="1">
    <location>
        <begin position="485"/>
        <end position="533"/>
    </location>
</feature>
<evidence type="ECO:0000256" key="1">
    <source>
        <dbReference type="SAM" id="MobiDB-lite"/>
    </source>
</evidence>
<organism evidence="3 4">
    <name type="scientific">Fusarium redolens</name>
    <dbReference type="NCBI Taxonomy" id="48865"/>
    <lineage>
        <taxon>Eukaryota</taxon>
        <taxon>Fungi</taxon>
        <taxon>Dikarya</taxon>
        <taxon>Ascomycota</taxon>
        <taxon>Pezizomycotina</taxon>
        <taxon>Sordariomycetes</taxon>
        <taxon>Hypocreomycetidae</taxon>
        <taxon>Hypocreales</taxon>
        <taxon>Nectriaceae</taxon>
        <taxon>Fusarium</taxon>
        <taxon>Fusarium redolens species complex</taxon>
    </lineage>
</organism>
<accession>A0A9P9HJN7</accession>
<feature type="chain" id="PRO_5040235074" evidence="2">
    <location>
        <begin position="23"/>
        <end position="612"/>
    </location>
</feature>
<evidence type="ECO:0000313" key="3">
    <source>
        <dbReference type="EMBL" id="KAH7258844.1"/>
    </source>
</evidence>
<dbReference type="Proteomes" id="UP000720189">
    <property type="component" value="Unassembled WGS sequence"/>
</dbReference>
<comment type="caution">
    <text evidence="3">The sequence shown here is derived from an EMBL/GenBank/DDBJ whole genome shotgun (WGS) entry which is preliminary data.</text>
</comment>
<reference evidence="3" key="1">
    <citation type="journal article" date="2021" name="Nat. Commun.">
        <title>Genetic determinants of endophytism in the Arabidopsis root mycobiome.</title>
        <authorList>
            <person name="Mesny F."/>
            <person name="Miyauchi S."/>
            <person name="Thiergart T."/>
            <person name="Pickel B."/>
            <person name="Atanasova L."/>
            <person name="Karlsson M."/>
            <person name="Huettel B."/>
            <person name="Barry K.W."/>
            <person name="Haridas S."/>
            <person name="Chen C."/>
            <person name="Bauer D."/>
            <person name="Andreopoulos W."/>
            <person name="Pangilinan J."/>
            <person name="LaButti K."/>
            <person name="Riley R."/>
            <person name="Lipzen A."/>
            <person name="Clum A."/>
            <person name="Drula E."/>
            <person name="Henrissat B."/>
            <person name="Kohler A."/>
            <person name="Grigoriev I.V."/>
            <person name="Martin F.M."/>
            <person name="Hacquard S."/>
        </authorList>
    </citation>
    <scope>NUCLEOTIDE SEQUENCE</scope>
    <source>
        <strain evidence="3">MPI-CAGE-AT-0023</strain>
    </source>
</reference>
<protein>
    <submittedName>
        <fullName evidence="3">Uncharacterized protein</fullName>
    </submittedName>
</protein>
<dbReference type="RefSeq" id="XP_046051552.1">
    <property type="nucleotide sequence ID" value="XM_046195282.1"/>
</dbReference>
<feature type="compositionally biased region" description="Low complexity" evidence="1">
    <location>
        <begin position="513"/>
        <end position="533"/>
    </location>
</feature>
<evidence type="ECO:0000313" key="4">
    <source>
        <dbReference type="Proteomes" id="UP000720189"/>
    </source>
</evidence>
<dbReference type="OrthoDB" id="160645at2759"/>
<dbReference type="GeneID" id="70225236"/>
<keyword evidence="4" id="KW-1185">Reference proteome</keyword>
<proteinExistence type="predicted"/>
<dbReference type="EMBL" id="JAGMUX010000005">
    <property type="protein sequence ID" value="KAH7258844.1"/>
    <property type="molecule type" value="Genomic_DNA"/>
</dbReference>
<gene>
    <name evidence="3" type="ORF">BKA55DRAFT_591691</name>
</gene>
<dbReference type="AlphaFoldDB" id="A0A9P9HJN7"/>